<dbReference type="InterPro" id="IPR052019">
    <property type="entry name" value="F420H2_bilvrd_red/Heme_oxyg"/>
</dbReference>
<proteinExistence type="predicted"/>
<dbReference type="InterPro" id="IPR011576">
    <property type="entry name" value="Pyridox_Oxase_N"/>
</dbReference>
<dbReference type="AlphaFoldDB" id="W4L8T9"/>
<keyword evidence="1" id="KW-0560">Oxidoreductase</keyword>
<dbReference type="InterPro" id="IPR012349">
    <property type="entry name" value="Split_barrel_FMN-bd"/>
</dbReference>
<organism evidence="3 4">
    <name type="scientific">Entotheonella factor</name>
    <dbReference type="NCBI Taxonomy" id="1429438"/>
    <lineage>
        <taxon>Bacteria</taxon>
        <taxon>Pseudomonadati</taxon>
        <taxon>Nitrospinota/Tectimicrobiota group</taxon>
        <taxon>Candidatus Tectimicrobiota</taxon>
        <taxon>Candidatus Entotheonellia</taxon>
        <taxon>Candidatus Entotheonellales</taxon>
        <taxon>Candidatus Entotheonellaceae</taxon>
        <taxon>Candidatus Entotheonella</taxon>
    </lineage>
</organism>
<dbReference type="GO" id="GO:0005829">
    <property type="term" value="C:cytosol"/>
    <property type="evidence" value="ECO:0007669"/>
    <property type="project" value="TreeGrafter"/>
</dbReference>
<protein>
    <submittedName>
        <fullName evidence="3">Pyridoxamine 5'-phosphate oxidase</fullName>
    </submittedName>
</protein>
<comment type="caution">
    <text evidence="3">The sequence shown here is derived from an EMBL/GenBank/DDBJ whole genome shotgun (WGS) entry which is preliminary data.</text>
</comment>
<dbReference type="EMBL" id="AZHW01001177">
    <property type="protein sequence ID" value="ETW93761.1"/>
    <property type="molecule type" value="Genomic_DNA"/>
</dbReference>
<accession>W4L8T9</accession>
<reference evidence="3 4" key="1">
    <citation type="journal article" date="2014" name="Nature">
        <title>An environmental bacterial taxon with a large and distinct metabolic repertoire.</title>
        <authorList>
            <person name="Wilson M.C."/>
            <person name="Mori T."/>
            <person name="Ruckert C."/>
            <person name="Uria A.R."/>
            <person name="Helf M.J."/>
            <person name="Takada K."/>
            <person name="Gernert C."/>
            <person name="Steffens U.A."/>
            <person name="Heycke N."/>
            <person name="Schmitt S."/>
            <person name="Rinke C."/>
            <person name="Helfrich E.J."/>
            <person name="Brachmann A.O."/>
            <person name="Gurgui C."/>
            <person name="Wakimoto T."/>
            <person name="Kracht M."/>
            <person name="Crusemann M."/>
            <person name="Hentschel U."/>
            <person name="Abe I."/>
            <person name="Matsunaga S."/>
            <person name="Kalinowski J."/>
            <person name="Takeyama H."/>
            <person name="Piel J."/>
        </authorList>
    </citation>
    <scope>NUCLEOTIDE SEQUENCE [LARGE SCALE GENOMIC DNA]</scope>
    <source>
        <strain evidence="4">TSY1</strain>
    </source>
</reference>
<dbReference type="Proteomes" id="UP000019141">
    <property type="component" value="Unassembled WGS sequence"/>
</dbReference>
<gene>
    <name evidence="3" type="ORF">ETSY1_37820</name>
</gene>
<dbReference type="PANTHER" id="PTHR35176">
    <property type="entry name" value="HEME OXYGENASE HI_0854-RELATED"/>
    <property type="match status" value="1"/>
</dbReference>
<dbReference type="HOGENOM" id="CLU_123922_0_0_7"/>
<evidence type="ECO:0000313" key="3">
    <source>
        <dbReference type="EMBL" id="ETW93761.1"/>
    </source>
</evidence>
<evidence type="ECO:0000259" key="2">
    <source>
        <dbReference type="Pfam" id="PF01243"/>
    </source>
</evidence>
<name>W4L8T9_ENTF1</name>
<dbReference type="Gene3D" id="2.30.110.10">
    <property type="entry name" value="Electron Transport, Fmn-binding Protein, Chain A"/>
    <property type="match status" value="1"/>
</dbReference>
<sequence>MPSIATNRRVDRAELDAFIRPRHHGVLLTTRRDDWPQSSLVTMGLGHNGDILVASYPERIKCINIRRNPRASMTVMSDAFNDEWVHVDGHAKVIDLPEALDGLVEYFQVIKGEHDDWEAYRQAMTDQGKVLIRLQIERWGPISKGGFPARLVQSDG</sequence>
<dbReference type="PANTHER" id="PTHR35176:SF2">
    <property type="entry name" value="F420H(2)-DEPENDENT REDUCTASE RV1155"/>
    <property type="match status" value="1"/>
</dbReference>
<dbReference type="NCBIfam" id="TIGR03618">
    <property type="entry name" value="Rv1155_F420"/>
    <property type="match status" value="1"/>
</dbReference>
<dbReference type="SUPFAM" id="SSF50475">
    <property type="entry name" value="FMN-binding split barrel"/>
    <property type="match status" value="1"/>
</dbReference>
<evidence type="ECO:0000313" key="4">
    <source>
        <dbReference type="Proteomes" id="UP000019141"/>
    </source>
</evidence>
<feature type="domain" description="Pyridoxamine 5'-phosphate oxidase N-terminal" evidence="2">
    <location>
        <begin position="13"/>
        <end position="140"/>
    </location>
</feature>
<dbReference type="Pfam" id="PF01243">
    <property type="entry name" value="PNPOx_N"/>
    <property type="match status" value="1"/>
</dbReference>
<dbReference type="GO" id="GO:0070967">
    <property type="term" value="F:coenzyme F420 binding"/>
    <property type="evidence" value="ECO:0007669"/>
    <property type="project" value="TreeGrafter"/>
</dbReference>
<dbReference type="InterPro" id="IPR019920">
    <property type="entry name" value="F420-binding_dom_put"/>
</dbReference>
<keyword evidence="4" id="KW-1185">Reference proteome</keyword>
<evidence type="ECO:0000256" key="1">
    <source>
        <dbReference type="ARBA" id="ARBA00023002"/>
    </source>
</evidence>
<dbReference type="GO" id="GO:0016627">
    <property type="term" value="F:oxidoreductase activity, acting on the CH-CH group of donors"/>
    <property type="evidence" value="ECO:0007669"/>
    <property type="project" value="TreeGrafter"/>
</dbReference>